<protein>
    <submittedName>
        <fullName evidence="2">Uncharacterized protein LOC113473841</fullName>
    </submittedName>
</protein>
<proteinExistence type="predicted"/>
<accession>A0A3Q0JL72</accession>
<name>A0A3Q0JL72_DIACI</name>
<dbReference type="AlphaFoldDB" id="A0A3Q0JL72"/>
<evidence type="ECO:0000313" key="1">
    <source>
        <dbReference type="Proteomes" id="UP000079169"/>
    </source>
</evidence>
<feature type="non-terminal residue" evidence="2">
    <location>
        <position position="1"/>
    </location>
</feature>
<dbReference type="RefSeq" id="XP_026689082.1">
    <property type="nucleotide sequence ID" value="XM_026833281.1"/>
</dbReference>
<evidence type="ECO:0000313" key="2">
    <source>
        <dbReference type="RefSeq" id="XP_026689082.1"/>
    </source>
</evidence>
<dbReference type="PaxDb" id="121845-A0A3Q0JL72"/>
<reference evidence="2" key="1">
    <citation type="submission" date="2025-08" db="UniProtKB">
        <authorList>
            <consortium name="RefSeq"/>
        </authorList>
    </citation>
    <scope>IDENTIFICATION</scope>
</reference>
<dbReference type="GeneID" id="113473841"/>
<dbReference type="KEGG" id="dci:113473841"/>
<organism evidence="1 2">
    <name type="scientific">Diaphorina citri</name>
    <name type="common">Asian citrus psyllid</name>
    <dbReference type="NCBI Taxonomy" id="121845"/>
    <lineage>
        <taxon>Eukaryota</taxon>
        <taxon>Metazoa</taxon>
        <taxon>Ecdysozoa</taxon>
        <taxon>Arthropoda</taxon>
        <taxon>Hexapoda</taxon>
        <taxon>Insecta</taxon>
        <taxon>Pterygota</taxon>
        <taxon>Neoptera</taxon>
        <taxon>Paraneoptera</taxon>
        <taxon>Hemiptera</taxon>
        <taxon>Sternorrhyncha</taxon>
        <taxon>Psylloidea</taxon>
        <taxon>Psyllidae</taxon>
        <taxon>Diaphorininae</taxon>
        <taxon>Diaphorina</taxon>
    </lineage>
</organism>
<sequence length="80" mass="9214">IALDITSHEAVIKKLSEKTQSMNDAEASNAMDNVNQKYKTLLKTIQSKLGTVEKYVKEHEEFLSSLEKFKDFYNILCNEE</sequence>
<keyword evidence="1" id="KW-1185">Reference proteome</keyword>
<dbReference type="Proteomes" id="UP000079169">
    <property type="component" value="Unplaced"/>
</dbReference>
<gene>
    <name evidence="2" type="primary">LOC113473841</name>
</gene>
<feature type="non-terminal residue" evidence="2">
    <location>
        <position position="80"/>
    </location>
</feature>
<dbReference type="STRING" id="121845.A0A3Q0JL72"/>